<keyword evidence="6" id="KW-0460">Magnesium</keyword>
<evidence type="ECO:0000256" key="2">
    <source>
        <dbReference type="ARBA" id="ARBA00006220"/>
    </source>
</evidence>
<dbReference type="EMBL" id="NBCO01000001">
    <property type="protein sequence ID" value="ORC93390.1"/>
    <property type="molecule type" value="Genomic_DNA"/>
</dbReference>
<dbReference type="GO" id="GO:0006796">
    <property type="term" value="P:phosphate-containing compound metabolic process"/>
    <property type="evidence" value="ECO:0007669"/>
    <property type="project" value="InterPro"/>
</dbReference>
<gene>
    <name evidence="7" type="ORF">TM35_000012670</name>
</gene>
<comment type="cofactor">
    <cofactor evidence="1">
        <name>Mg(2+)</name>
        <dbReference type="ChEBI" id="CHEBI:18420"/>
    </cofactor>
</comment>
<dbReference type="AlphaFoldDB" id="A0A1X0PAB0"/>
<evidence type="ECO:0000256" key="1">
    <source>
        <dbReference type="ARBA" id="ARBA00001946"/>
    </source>
</evidence>
<dbReference type="RefSeq" id="XP_028887456.1">
    <property type="nucleotide sequence ID" value="XM_029020948.1"/>
</dbReference>
<dbReference type="PANTHER" id="PTHR10286">
    <property type="entry name" value="INORGANIC PYROPHOSPHATASE"/>
    <property type="match status" value="1"/>
</dbReference>
<dbReference type="Proteomes" id="UP000192257">
    <property type="component" value="Unassembled WGS sequence"/>
</dbReference>
<evidence type="ECO:0000256" key="3">
    <source>
        <dbReference type="ARBA" id="ARBA00012146"/>
    </source>
</evidence>
<dbReference type="GO" id="GO:0004427">
    <property type="term" value="F:inorganic diphosphate phosphatase activity"/>
    <property type="evidence" value="ECO:0007669"/>
    <property type="project" value="UniProtKB-EC"/>
</dbReference>
<dbReference type="CDD" id="cd00412">
    <property type="entry name" value="pyrophosphatase"/>
    <property type="match status" value="1"/>
</dbReference>
<name>A0A1X0PAB0_9TRYP</name>
<dbReference type="STRING" id="67003.A0A1X0PAB0"/>
<dbReference type="GO" id="GO:0005737">
    <property type="term" value="C:cytoplasm"/>
    <property type="evidence" value="ECO:0007669"/>
    <property type="project" value="InterPro"/>
</dbReference>
<accession>A0A1X0PAB0</accession>
<proteinExistence type="inferred from homology"/>
<dbReference type="EC" id="3.6.1.1" evidence="3"/>
<evidence type="ECO:0000256" key="6">
    <source>
        <dbReference type="ARBA" id="ARBA00022842"/>
    </source>
</evidence>
<dbReference type="Pfam" id="PF00719">
    <property type="entry name" value="Pyrophosphatase"/>
    <property type="match status" value="1"/>
</dbReference>
<dbReference type="PROSITE" id="PS00387">
    <property type="entry name" value="PPASE"/>
    <property type="match status" value="1"/>
</dbReference>
<comment type="caution">
    <text evidence="7">The sequence shown here is derived from an EMBL/GenBank/DDBJ whole genome shotgun (WGS) entry which is preliminary data.</text>
</comment>
<evidence type="ECO:0000256" key="5">
    <source>
        <dbReference type="ARBA" id="ARBA00022801"/>
    </source>
</evidence>
<keyword evidence="8" id="KW-1185">Reference proteome</keyword>
<evidence type="ECO:0000313" key="8">
    <source>
        <dbReference type="Proteomes" id="UP000192257"/>
    </source>
</evidence>
<organism evidence="7 8">
    <name type="scientific">Trypanosoma theileri</name>
    <dbReference type="NCBI Taxonomy" id="67003"/>
    <lineage>
        <taxon>Eukaryota</taxon>
        <taxon>Discoba</taxon>
        <taxon>Euglenozoa</taxon>
        <taxon>Kinetoplastea</taxon>
        <taxon>Metakinetoplastina</taxon>
        <taxon>Trypanosomatida</taxon>
        <taxon>Trypanosomatidae</taxon>
        <taxon>Trypanosoma</taxon>
    </lineage>
</organism>
<dbReference type="InterPro" id="IPR008162">
    <property type="entry name" value="Pyrophosphatase"/>
</dbReference>
<dbReference type="SUPFAM" id="SSF50324">
    <property type="entry name" value="Inorganic pyrophosphatase"/>
    <property type="match status" value="1"/>
</dbReference>
<dbReference type="Gene3D" id="3.90.80.10">
    <property type="entry name" value="Inorganic pyrophosphatase"/>
    <property type="match status" value="1"/>
</dbReference>
<dbReference type="OrthoDB" id="1608002at2759"/>
<dbReference type="VEuPathDB" id="TriTrypDB:TM35_000012670"/>
<sequence length="279" mass="31324">MLCRTRVAWLVATSGVTLPKWVTREEGTVGTHTWRMFFECQNNNNNNNNDINKINKNNNITTTATMRPSAWHDLALHPCSDSAIITFVCEIPKGTRAKMELMKEEVHNPLAQDVHRKKPGKPLRFFTYGDIPFNYGFAPRTWEDPTELDADTRCHGDGDPIDVVHLGGRPAVTGAVQAVRVLGVLGLIDEGETDWKIIVEPYGDPHAYGSLANVPQELREGIVKWFREYKTTDGKGRNELTHGGEIRGVEDAMHVIGVCARQYENLISGTTKNPGYWLR</sequence>
<reference evidence="7 8" key="1">
    <citation type="submission" date="2017-03" db="EMBL/GenBank/DDBJ databases">
        <title>An alternative strategy for trypanosome survival in the mammalian bloodstream revealed through genome and transcriptome analysis of the ubiquitous bovine parasite Trypanosoma (Megatrypanum) theileri.</title>
        <authorList>
            <person name="Kelly S."/>
            <person name="Ivens A."/>
            <person name="Mott A."/>
            <person name="O'Neill E."/>
            <person name="Emms D."/>
            <person name="Macleod O."/>
            <person name="Voorheis P."/>
            <person name="Matthews J."/>
            <person name="Matthews K."/>
            <person name="Carrington M."/>
        </authorList>
    </citation>
    <scope>NUCLEOTIDE SEQUENCE [LARGE SCALE GENOMIC DNA]</scope>
    <source>
        <strain evidence="7">Edinburgh</strain>
    </source>
</reference>
<evidence type="ECO:0000313" key="7">
    <source>
        <dbReference type="EMBL" id="ORC93390.1"/>
    </source>
</evidence>
<evidence type="ECO:0000256" key="4">
    <source>
        <dbReference type="ARBA" id="ARBA00022723"/>
    </source>
</evidence>
<comment type="similarity">
    <text evidence="2">Belongs to the PPase family.</text>
</comment>
<dbReference type="GO" id="GO:0000287">
    <property type="term" value="F:magnesium ion binding"/>
    <property type="evidence" value="ECO:0007669"/>
    <property type="project" value="InterPro"/>
</dbReference>
<dbReference type="GeneID" id="39980728"/>
<keyword evidence="4" id="KW-0479">Metal-binding</keyword>
<protein>
    <recommendedName>
        <fullName evidence="3">inorganic diphosphatase</fullName>
        <ecNumber evidence="3">3.6.1.1</ecNumber>
    </recommendedName>
</protein>
<keyword evidence="5" id="KW-0378">Hydrolase</keyword>
<dbReference type="InterPro" id="IPR036649">
    <property type="entry name" value="Pyrophosphatase_sf"/>
</dbReference>